<dbReference type="GO" id="GO:0005886">
    <property type="term" value="C:plasma membrane"/>
    <property type="evidence" value="ECO:0007669"/>
    <property type="project" value="UniProtKB-SubCell"/>
</dbReference>
<dbReference type="CDD" id="cd07731">
    <property type="entry name" value="ComA-like_MBL-fold"/>
    <property type="match status" value="1"/>
</dbReference>
<gene>
    <name evidence="8" type="ORF">F4694_001853</name>
</gene>
<sequence length="777" mass="87952">MNGKYFYFAIASVLGVLTSLFSFLLFLLLTIIYFFLLYTYKRYSSSQLLFVICLFTIFFLTSEHTKANNESKLSDSLTAFHLQYTENTKVDGDLLQVTALDTKYKEKLLIRYQIKSEEEKEIIKNTNFYGRLCQVTGQMKDPSFAKNPNAFNYRIYLASKQVYKIIELGEHPLKNCAVVKSSPLTMIKELRFKGIHYLEEHFPPEIAALSAALIFGDRSMFDPEVLIDYQKTGIVHLLAISGQHVSLLIGMVFYLGIRIGFTKQFMMNFLLVILPIYAILTGASPSVIRAVLMIFIVLFILRWKKQLKLSPIDAISLTLMIYIFFSPLIILDAGFQLSFSVSFSIIISTSSILPRYQQMISAMVAISIIAQLAALPILLYHFFEISFISIATNLLYIPLFSFVFLPGFYLLFFIQIIFGDTPSILINLFMKIITLANSLIEQLANLSLAQLVTGRPNWLIFIFYILMILIIFLVWEAGLQKKGKQVIILLALILFTFQNVWSWVNPFGEVTMIDVGQGDSILIHYPFGQGTYLIDTGGTVQFEEEEWKKAAKPFEVGRDVVVPFLKGKGIKKLDKLILTHGDSDHIGGTVAVLKEIEVEQIIMPSVAEPSQSELTVIQEANKLGIQVVKVARGSQWKNGKSLFYVLSPEKNYQGERNSGSIVIIANIGGLKWFFGGDLDQEGEDRIIRKYLNLDIDILKVGHHGSKTSSGEKFINSITPTISLISVGERNRYGHPDNEVLEQLAKTTIYRTDLHGAITYRFYGESGTFSSFLHNIKQ</sequence>
<feature type="transmembrane region" description="Helical" evidence="6">
    <location>
        <begin position="359"/>
        <end position="383"/>
    </location>
</feature>
<reference evidence="9" key="1">
    <citation type="submission" date="2020-07" db="EMBL/GenBank/DDBJ databases">
        <authorList>
            <person name="Partida-Martinez L."/>
            <person name="Huntemann M."/>
            <person name="Clum A."/>
            <person name="Wang J."/>
            <person name="Palaniappan K."/>
            <person name="Ritter S."/>
            <person name="Chen I.-M."/>
            <person name="Stamatis D."/>
            <person name="Reddy T."/>
            <person name="O'Malley R."/>
            <person name="Daum C."/>
            <person name="Shapiro N."/>
            <person name="Ivanova N."/>
            <person name="Kyrpides N."/>
            <person name="Woyke T."/>
        </authorList>
    </citation>
    <scope>NUCLEOTIDE SEQUENCE [LARGE SCALE GENOMIC DNA]</scope>
    <source>
        <strain evidence="9">AT2.8</strain>
    </source>
</reference>
<comment type="caution">
    <text evidence="8">The sequence shown here is derived from an EMBL/GenBank/DDBJ whole genome shotgun (WGS) entry which is preliminary data.</text>
</comment>
<dbReference type="InterPro" id="IPR052159">
    <property type="entry name" value="Competence_DNA_uptake"/>
</dbReference>
<dbReference type="Pfam" id="PF13567">
    <property type="entry name" value="DUF4131"/>
    <property type="match status" value="1"/>
</dbReference>
<evidence type="ECO:0000259" key="7">
    <source>
        <dbReference type="SMART" id="SM00849"/>
    </source>
</evidence>
<dbReference type="PANTHER" id="PTHR30619">
    <property type="entry name" value="DNA INTERNALIZATION/COMPETENCE PROTEIN COMEC/REC2"/>
    <property type="match status" value="1"/>
</dbReference>
<protein>
    <submittedName>
        <fullName evidence="8">Competence protein ComEC</fullName>
    </submittedName>
</protein>
<evidence type="ECO:0000313" key="8">
    <source>
        <dbReference type="EMBL" id="NYE05104.1"/>
    </source>
</evidence>
<evidence type="ECO:0000256" key="6">
    <source>
        <dbReference type="SAM" id="Phobius"/>
    </source>
</evidence>
<feature type="transmembrane region" description="Helical" evidence="6">
    <location>
        <begin position="321"/>
        <end position="347"/>
    </location>
</feature>
<proteinExistence type="predicted"/>
<comment type="subcellular location">
    <subcellularLocation>
        <location evidence="1">Cell membrane</location>
        <topology evidence="1">Multi-pass membrane protein</topology>
    </subcellularLocation>
</comment>
<evidence type="ECO:0000256" key="3">
    <source>
        <dbReference type="ARBA" id="ARBA00022692"/>
    </source>
</evidence>
<feature type="transmembrane region" description="Helical" evidence="6">
    <location>
        <begin position="6"/>
        <end position="36"/>
    </location>
</feature>
<dbReference type="NCBIfam" id="TIGR00360">
    <property type="entry name" value="ComEC_N-term"/>
    <property type="match status" value="1"/>
</dbReference>
<name>A0A852TCS9_9BACI</name>
<dbReference type="InterPro" id="IPR035681">
    <property type="entry name" value="ComA-like_MBL"/>
</dbReference>
<keyword evidence="5 6" id="KW-0472">Membrane</keyword>
<feature type="domain" description="Metallo-beta-lactamase" evidence="7">
    <location>
        <begin position="517"/>
        <end position="728"/>
    </location>
</feature>
<keyword evidence="3 6" id="KW-0812">Transmembrane</keyword>
<dbReference type="Proteomes" id="UP000548423">
    <property type="component" value="Unassembled WGS sequence"/>
</dbReference>
<keyword evidence="4 6" id="KW-1133">Transmembrane helix</keyword>
<evidence type="ECO:0000256" key="4">
    <source>
        <dbReference type="ARBA" id="ARBA00022989"/>
    </source>
</evidence>
<feature type="transmembrane region" description="Helical" evidence="6">
    <location>
        <begin position="456"/>
        <end position="475"/>
    </location>
</feature>
<dbReference type="SUPFAM" id="SSF56281">
    <property type="entry name" value="Metallo-hydrolase/oxidoreductase"/>
    <property type="match status" value="1"/>
</dbReference>
<dbReference type="GO" id="GO:0030420">
    <property type="term" value="P:establishment of competence for transformation"/>
    <property type="evidence" value="ECO:0007669"/>
    <property type="project" value="InterPro"/>
</dbReference>
<feature type="transmembrane region" description="Helical" evidence="6">
    <location>
        <begin position="269"/>
        <end position="301"/>
    </location>
</feature>
<dbReference type="InterPro" id="IPR001279">
    <property type="entry name" value="Metallo-B-lactamas"/>
</dbReference>
<organism evidence="8 9">
    <name type="scientific">Neobacillus niacini</name>
    <dbReference type="NCBI Taxonomy" id="86668"/>
    <lineage>
        <taxon>Bacteria</taxon>
        <taxon>Bacillati</taxon>
        <taxon>Bacillota</taxon>
        <taxon>Bacilli</taxon>
        <taxon>Bacillales</taxon>
        <taxon>Bacillaceae</taxon>
        <taxon>Neobacillus</taxon>
    </lineage>
</organism>
<dbReference type="Gene3D" id="3.60.15.10">
    <property type="entry name" value="Ribonuclease Z/Hydroxyacylglutathione hydrolase-like"/>
    <property type="match status" value="1"/>
</dbReference>
<evidence type="ECO:0000313" key="9">
    <source>
        <dbReference type="Proteomes" id="UP000548423"/>
    </source>
</evidence>
<dbReference type="Pfam" id="PF03772">
    <property type="entry name" value="Competence"/>
    <property type="match status" value="1"/>
</dbReference>
<dbReference type="InterPro" id="IPR004477">
    <property type="entry name" value="ComEC_N"/>
</dbReference>
<evidence type="ECO:0000256" key="2">
    <source>
        <dbReference type="ARBA" id="ARBA00022475"/>
    </source>
</evidence>
<reference evidence="9" key="2">
    <citation type="submission" date="2020-08" db="EMBL/GenBank/DDBJ databases">
        <title>The Agave Microbiome: Exploring the role of microbial communities in plant adaptations to desert environments.</title>
        <authorList>
            <person name="Partida-Martinez L.P."/>
        </authorList>
    </citation>
    <scope>NUCLEOTIDE SEQUENCE [LARGE SCALE GENOMIC DNA]</scope>
    <source>
        <strain evidence="9">AT2.8</strain>
    </source>
</reference>
<dbReference type="NCBIfam" id="TIGR00361">
    <property type="entry name" value="ComEC_Rec2"/>
    <property type="match status" value="1"/>
</dbReference>
<keyword evidence="2" id="KW-1003">Cell membrane</keyword>
<dbReference type="AlphaFoldDB" id="A0A852TCS9"/>
<dbReference type="SMART" id="SM00849">
    <property type="entry name" value="Lactamase_B"/>
    <property type="match status" value="1"/>
</dbReference>
<dbReference type="InterPro" id="IPR036866">
    <property type="entry name" value="RibonucZ/Hydroxyglut_hydro"/>
</dbReference>
<accession>A0A852TCS9</accession>
<dbReference type="PANTHER" id="PTHR30619:SF1">
    <property type="entry name" value="RECOMBINATION PROTEIN 2"/>
    <property type="match status" value="1"/>
</dbReference>
<dbReference type="Pfam" id="PF00753">
    <property type="entry name" value="Lactamase_B"/>
    <property type="match status" value="1"/>
</dbReference>
<feature type="transmembrane region" description="Helical" evidence="6">
    <location>
        <begin position="395"/>
        <end position="418"/>
    </location>
</feature>
<feature type="transmembrane region" description="Helical" evidence="6">
    <location>
        <begin position="487"/>
        <end position="504"/>
    </location>
</feature>
<dbReference type="InterPro" id="IPR025405">
    <property type="entry name" value="DUF4131"/>
</dbReference>
<feature type="transmembrane region" description="Helical" evidence="6">
    <location>
        <begin position="48"/>
        <end position="65"/>
    </location>
</feature>
<dbReference type="EMBL" id="JACCBX010000003">
    <property type="protein sequence ID" value="NYE05104.1"/>
    <property type="molecule type" value="Genomic_DNA"/>
</dbReference>
<dbReference type="InterPro" id="IPR004797">
    <property type="entry name" value="Competence_ComEC/Rec2"/>
</dbReference>
<feature type="transmembrane region" description="Helical" evidence="6">
    <location>
        <begin position="234"/>
        <end position="257"/>
    </location>
</feature>
<evidence type="ECO:0000256" key="5">
    <source>
        <dbReference type="ARBA" id="ARBA00023136"/>
    </source>
</evidence>
<evidence type="ECO:0000256" key="1">
    <source>
        <dbReference type="ARBA" id="ARBA00004651"/>
    </source>
</evidence>